<organism evidence="1 2">
    <name type="scientific">Funneliformis caledonium</name>
    <dbReference type="NCBI Taxonomy" id="1117310"/>
    <lineage>
        <taxon>Eukaryota</taxon>
        <taxon>Fungi</taxon>
        <taxon>Fungi incertae sedis</taxon>
        <taxon>Mucoromycota</taxon>
        <taxon>Glomeromycotina</taxon>
        <taxon>Glomeromycetes</taxon>
        <taxon>Glomerales</taxon>
        <taxon>Glomeraceae</taxon>
        <taxon>Funneliformis</taxon>
    </lineage>
</organism>
<reference evidence="1" key="1">
    <citation type="submission" date="2021-06" db="EMBL/GenBank/DDBJ databases">
        <authorList>
            <person name="Kallberg Y."/>
            <person name="Tangrot J."/>
            <person name="Rosling A."/>
        </authorList>
    </citation>
    <scope>NUCLEOTIDE SEQUENCE</scope>
    <source>
        <strain evidence="1">UK204</strain>
    </source>
</reference>
<gene>
    <name evidence="1" type="ORF">FCALED_LOCUS15229</name>
</gene>
<proteinExistence type="predicted"/>
<sequence length="79" mass="9518">NIYKEKNELLFKRTRKLKNNEKSKDDNLETKDDERDTNEYINKSVELLDLSENKNYNEDDKKDEEIQVVTQSFFAKKAE</sequence>
<name>A0A9N9NIG1_9GLOM</name>
<dbReference type="Proteomes" id="UP000789570">
    <property type="component" value="Unassembled WGS sequence"/>
</dbReference>
<protein>
    <submittedName>
        <fullName evidence="1">17303_t:CDS:1</fullName>
    </submittedName>
</protein>
<dbReference type="AlphaFoldDB" id="A0A9N9NIG1"/>
<feature type="non-terminal residue" evidence="1">
    <location>
        <position position="1"/>
    </location>
</feature>
<dbReference type="EMBL" id="CAJVPQ010013175">
    <property type="protein sequence ID" value="CAG8734792.1"/>
    <property type="molecule type" value="Genomic_DNA"/>
</dbReference>
<comment type="caution">
    <text evidence="1">The sequence shown here is derived from an EMBL/GenBank/DDBJ whole genome shotgun (WGS) entry which is preliminary data.</text>
</comment>
<evidence type="ECO:0000313" key="1">
    <source>
        <dbReference type="EMBL" id="CAG8734792.1"/>
    </source>
</evidence>
<evidence type="ECO:0000313" key="2">
    <source>
        <dbReference type="Proteomes" id="UP000789570"/>
    </source>
</evidence>
<accession>A0A9N9NIG1</accession>
<keyword evidence="2" id="KW-1185">Reference proteome</keyword>